<dbReference type="EMBL" id="CM024812">
    <property type="protein sequence ID" value="KAG8004569.1"/>
    <property type="molecule type" value="Genomic_DNA"/>
</dbReference>
<name>A0ACB7ER72_NIBAL</name>
<accession>A0ACB7ER72</accession>
<organism evidence="1 2">
    <name type="scientific">Nibea albiflora</name>
    <name type="common">Yellow drum</name>
    <name type="synonym">Corvina albiflora</name>
    <dbReference type="NCBI Taxonomy" id="240163"/>
    <lineage>
        <taxon>Eukaryota</taxon>
        <taxon>Metazoa</taxon>
        <taxon>Chordata</taxon>
        <taxon>Craniata</taxon>
        <taxon>Vertebrata</taxon>
        <taxon>Euteleostomi</taxon>
        <taxon>Actinopterygii</taxon>
        <taxon>Neopterygii</taxon>
        <taxon>Teleostei</taxon>
        <taxon>Neoteleostei</taxon>
        <taxon>Acanthomorphata</taxon>
        <taxon>Eupercaria</taxon>
        <taxon>Sciaenidae</taxon>
        <taxon>Nibea</taxon>
    </lineage>
</organism>
<evidence type="ECO:0000313" key="2">
    <source>
        <dbReference type="Proteomes" id="UP000805704"/>
    </source>
</evidence>
<feature type="non-terminal residue" evidence="1">
    <location>
        <position position="2127"/>
    </location>
</feature>
<gene>
    <name evidence="1" type="ORF">GBF38_008862</name>
</gene>
<proteinExistence type="predicted"/>
<dbReference type="Proteomes" id="UP000805704">
    <property type="component" value="Chromosome 24"/>
</dbReference>
<protein>
    <submittedName>
        <fullName evidence="1">Uncharacterized protein</fullName>
    </submittedName>
</protein>
<comment type="caution">
    <text evidence="1">The sequence shown here is derived from an EMBL/GenBank/DDBJ whole genome shotgun (WGS) entry which is preliminary data.</text>
</comment>
<keyword evidence="2" id="KW-1185">Reference proteome</keyword>
<evidence type="ECO:0000313" key="1">
    <source>
        <dbReference type="EMBL" id="KAG8004569.1"/>
    </source>
</evidence>
<reference evidence="1" key="1">
    <citation type="submission" date="2020-04" db="EMBL/GenBank/DDBJ databases">
        <title>A chromosome-scale assembly and high-density genetic map of the yellow drum (Nibea albiflora) genome.</title>
        <authorList>
            <person name="Xu D."/>
            <person name="Zhang W."/>
            <person name="Chen R."/>
            <person name="Tan P."/>
            <person name="Wang L."/>
            <person name="Song H."/>
            <person name="Tian L."/>
            <person name="Zhu Q."/>
            <person name="Wang B."/>
        </authorList>
    </citation>
    <scope>NUCLEOTIDE SEQUENCE</scope>
    <source>
        <strain evidence="1">ZJHYS-2018</strain>
    </source>
</reference>
<sequence length="2127" mass="235999">MAEEGSVCELEGLDKQLQSLLNRYTGDELRADGEPFCSDFCKLVEEYASRWQVPLPQLRILETALHYFAQASTFFASNCDHVLHTLSSLALSVFELLLFFDQKDLHQEPLKHFTVTFQECHLALARHQNVHLLQVERLVRGGGLWACPALQAILSESSLPQSEVDGCISSELPVFFELRVRYLLSCERVSEAMALAKCCAWHPTAGQHLFFLQVYLTWLFKTSQHDRLHKEVADFSGKDAIHIICSLECEEQDELLLALSRAFLSQQLCKGDMYYLCDLVFIWSKLHCRLKTSKKALLEEIHQLMLSSTNVNSIFPFIRAILQELGEDGIQFCVELCANALESCLPCDAITKSLIYKTIAVLLPNDLEVCRACALLVFFLERTVEAYKIVYLLYMHPDQEYHVEYGPIPNHIRFETLQVLKKGLYFDPEFWNLIALRTNCLKLMSEKGVSAALEEIMEDKWILNYCTKEPAFRSSTSVHQGGSQGALGAAKKRHHKEDTDTASKKLKMGPGKTRLNDHAVKKKGNHGSRPLKDGSSEPLRRSFWQLDRVKDKVAVGYGELRRTTRLSEKNPPKRRIRTPKWLLEDSGTLGENNVSPKIKKHGLKHQKHHRPSVEKKSETGQIKNNAKQPSVNLMARENNSKHQKGFSLDCVQPSNPPQVILELSLPDNELLGTFIEDTCNRQRGFPQVLLYKPTVKFPATSSPAKTVHRKEVILRARDAAMFAQQLHCYARRQKGKGNVSNNQGSVSTITRSSVQGSPPKDPQRELCEKPAAQMEGGITSQTPPSAEVTEFPAPSAKAVSRKTSSARELSEKSAVKMKVTASQTQATAKATESPVLDKVLQAQTRQLCEESAVEMKVTIASQTPTVGKVSQSSGRDKVCKAQTVKDSSKTTSSVEALQTSDNNHVVVTKEVSNTSNISNTEAADAMPSQSQDVLRDVKQTELKSLSSQAEAVAPEVLTNVSNSISRLQQVEVTDVRPKDTSPGGTTVTTSTPTDQDSINDISALTLVTEMVTELAPGTFAHRQPEDSASRDSRAGSKPKVPHKLLTTSSCSIPGLGVSADADVQLEEEGTWDDVPETSENSEPVESEESKLEFCCTFCNKVFKGSRVVAHAMFHYRKDECMFCGTMFKDDLLAMMHLSDHIEKLKKISKESAGNSAQENRVSETKDTSTHKPPAKAKATNMSPGCRSSVRSRKSAVCSNSISLQASPPLGSRKLRSNDKPSLQEKKQNTSKHLNSKTPNKVNGHIGKKKELNRPNISEAKQPCRQSPSDGAENPRLQENQNIEIHPATSVRADKNFSCSTDDKIKNTESLQVPKKATKQDRKVIEQKNVELQEKVCCPVNGCAWFTDLSKNRVALLYHALEDHYGEIKPLQLAFRIGNSKCSICMRVLWSFEHFQHHVERHRLTPRHPCLHQGCSARFKSGMEMRRHTRKHNPLQAACCLPGCSQLFICLWALNLHERDHYASKTPKPDKNTNEPTGDKHNTPAGKKQPCHNTKDETATAVNKTVSVKATRKSKGQTTLNSSIGKHVKASSSTTVRASLLKQKLKESKETKNLHVLKNLSNKDTTTEPTAPNLRLRHTLRKVTNATLRSLKSHRVISSSLRHNVKMRHKFKKKQVKINAKGPKRRGRPPKSKKAVHDENTTTGQNNETVKEKTDQRNPNKLAEMSNVNKELKESDKSRHVRDVVKTTEASVDESKSKKSIIKQIKKGHVKQNVSTPSSLNQSITTDKTQKRVHEVKKRAVSKEAASSDSSKSKKYKVANGKVSTEMKKKCPESASKNPAKSDSVPTVPANSLNEINASSTTSGAKTHKAATAEKSHVTTKEGKEDSSKANKHKDKTEDRKMAKEGQASTTSLKKRAKSKSVSQQVEAKTTAAAGGCPDVEGKAKEESSNATLNSSDSSVPASTSSGLNETTSPPSATEKNTQKVTKKEKSKKPPVAKNSGCNKANQCKVDKEGHTKTVKKKSKDPGVSKKPAESKTEVQTLTEVEAQVVESSVVEEVKTSVEPSQSKMNRSGYTVIMNGKAPTEEVKSTVCKDTLAEYGKKPYLRPPPTAYLDEKYITMPKRRKMPSFQSSARSPAPEQVKVTTAPQRQRCANCFATFNSAEDLQSHLQMQKCSNIFGFDSDDEGER</sequence>